<accession>A0A9X2QYF5</accession>
<sequence length="230" mass="24965">MALPRSEDGLVLMWSGGKDAMLALDVLHSQSPRRVGALLTTVTADEERVTMHGTPLSLVERQADALNLPLHVMRVPPQPPNEVYEARLEAALTPLLENGFSTVVAGDLFLDDVRAYREALIESVGATALFPLWGRDTTWLAQRFSTRGYRAVVTAVDTTQLDSSFVGRSYDDSFLEDLPDAVDPCGEKGAFHTFVSDGPPFAASVPVAETGRDTTGRIHTVRLRATGEEA</sequence>
<dbReference type="Gene3D" id="3.40.50.620">
    <property type="entry name" value="HUPs"/>
    <property type="match status" value="1"/>
</dbReference>
<comment type="caution">
    <text evidence="2">The sequence shown here is derived from an EMBL/GenBank/DDBJ whole genome shotgun (WGS) entry which is preliminary data.</text>
</comment>
<dbReference type="AlphaFoldDB" id="A0A9X2QYF5"/>
<gene>
    <name evidence="2" type="ORF">GGQ01_000080</name>
</gene>
<dbReference type="InterPro" id="IPR002761">
    <property type="entry name" value="Diphthami_syn_dom"/>
</dbReference>
<name>A0A9X2QYF5_9BACT</name>
<reference evidence="2" key="1">
    <citation type="submission" date="2022-08" db="EMBL/GenBank/DDBJ databases">
        <title>Genomic Encyclopedia of Type Strains, Phase V (KMG-V): Genome sequencing to study the core and pangenomes of soil and plant-associated prokaryotes.</title>
        <authorList>
            <person name="Whitman W."/>
        </authorList>
    </citation>
    <scope>NUCLEOTIDE SEQUENCE</scope>
    <source>
        <strain evidence="2">SP3012</strain>
    </source>
</reference>
<proteinExistence type="predicted"/>
<dbReference type="EMBL" id="JANUBF010000001">
    <property type="protein sequence ID" value="MCS4035039.1"/>
    <property type="molecule type" value="Genomic_DNA"/>
</dbReference>
<evidence type="ECO:0000259" key="1">
    <source>
        <dbReference type="Pfam" id="PF01902"/>
    </source>
</evidence>
<evidence type="ECO:0000313" key="3">
    <source>
        <dbReference type="Proteomes" id="UP001155040"/>
    </source>
</evidence>
<dbReference type="Gene3D" id="3.90.1490.10">
    <property type="entry name" value="putative n-type atp pyrophosphatase, domain 2"/>
    <property type="match status" value="1"/>
</dbReference>
<feature type="domain" description="Diphthamide synthase" evidence="1">
    <location>
        <begin position="11"/>
        <end position="212"/>
    </location>
</feature>
<dbReference type="SUPFAM" id="SSF52402">
    <property type="entry name" value="Adenine nucleotide alpha hydrolases-like"/>
    <property type="match status" value="1"/>
</dbReference>
<dbReference type="RefSeq" id="WP_103016380.1">
    <property type="nucleotide sequence ID" value="NZ_JACIFG010000002.1"/>
</dbReference>
<dbReference type="InterPro" id="IPR014729">
    <property type="entry name" value="Rossmann-like_a/b/a_fold"/>
</dbReference>
<organism evidence="2 3">
    <name type="scientific">Salinibacter ruber</name>
    <dbReference type="NCBI Taxonomy" id="146919"/>
    <lineage>
        <taxon>Bacteria</taxon>
        <taxon>Pseudomonadati</taxon>
        <taxon>Rhodothermota</taxon>
        <taxon>Rhodothermia</taxon>
        <taxon>Rhodothermales</taxon>
        <taxon>Salinibacteraceae</taxon>
        <taxon>Salinibacter</taxon>
    </lineage>
</organism>
<dbReference type="Pfam" id="PF01902">
    <property type="entry name" value="Diphthami_syn_2"/>
    <property type="match status" value="1"/>
</dbReference>
<dbReference type="Proteomes" id="UP001155040">
    <property type="component" value="Unassembled WGS sequence"/>
</dbReference>
<dbReference type="CDD" id="cd01994">
    <property type="entry name" value="AANH_PF0828-like"/>
    <property type="match status" value="1"/>
</dbReference>
<evidence type="ECO:0000313" key="2">
    <source>
        <dbReference type="EMBL" id="MCS4035039.1"/>
    </source>
</evidence>
<protein>
    <submittedName>
        <fullName evidence="2">Uncharacterized protein (TIGR00290 family)</fullName>
    </submittedName>
</protein>